<protein>
    <recommendedName>
        <fullName evidence="4">Poly [ADP-ribose] polymerase</fullName>
        <shortName evidence="4">PARP</shortName>
        <ecNumber evidence="4">2.4.2.-</ecNumber>
    </recommendedName>
</protein>
<evidence type="ECO:0000256" key="2">
    <source>
        <dbReference type="ARBA" id="ARBA00022679"/>
    </source>
</evidence>
<gene>
    <name evidence="6" type="ORF">Ocin01_13697</name>
</gene>
<evidence type="ECO:0000313" key="7">
    <source>
        <dbReference type="Proteomes" id="UP000094527"/>
    </source>
</evidence>
<dbReference type="OrthoDB" id="429950at2759"/>
<keyword evidence="3 4" id="KW-0520">NAD</keyword>
<dbReference type="STRING" id="48709.A0A1D2MJ91"/>
<dbReference type="GO" id="GO:0070212">
    <property type="term" value="P:protein poly-ADP-ribosylation"/>
    <property type="evidence" value="ECO:0007669"/>
    <property type="project" value="TreeGrafter"/>
</dbReference>
<comment type="caution">
    <text evidence="6">The sequence shown here is derived from an EMBL/GenBank/DDBJ whole genome shotgun (WGS) entry which is preliminary data.</text>
</comment>
<keyword evidence="7" id="KW-1185">Reference proteome</keyword>
<dbReference type="InterPro" id="IPR050800">
    <property type="entry name" value="ARTD/PARP"/>
</dbReference>
<evidence type="ECO:0000259" key="5">
    <source>
        <dbReference type="PROSITE" id="PS51059"/>
    </source>
</evidence>
<proteinExistence type="predicted"/>
<reference evidence="6 7" key="1">
    <citation type="journal article" date="2016" name="Genome Biol. Evol.">
        <title>Gene Family Evolution Reflects Adaptation to Soil Environmental Stressors in the Genome of the Collembolan Orchesella cincta.</title>
        <authorList>
            <person name="Faddeeva-Vakhrusheva A."/>
            <person name="Derks M.F."/>
            <person name="Anvar S.Y."/>
            <person name="Agamennone V."/>
            <person name="Suring W."/>
            <person name="Smit S."/>
            <person name="van Straalen N.M."/>
            <person name="Roelofs D."/>
        </authorList>
    </citation>
    <scope>NUCLEOTIDE SEQUENCE [LARGE SCALE GENOMIC DNA]</scope>
    <source>
        <tissue evidence="6">Mixed pool</tissue>
    </source>
</reference>
<sequence length="251" mass="28675">MGSIYTPRREVEVQFESYEEIDNSKNTVVGNVATPTSYDILAAECGRLATDLQTFAEIRRLKPECEVYQNIEEYVRNSAGRRTVEVHRIYKVDRNGERDPFDESYRLLLWHGTSPAAVAGILKNGFRNGSGGCFGPGVYFADRIAKSLGYAARSRNRNKFFILAEVAPGKVFKARRFHSEYQTAPAGFDIVKGMGRKIPTWRQNKHYYGAILPCGVTKRNTRHQSYCLAYSEYIVYDPQRIIVRFIVECSR</sequence>
<dbReference type="Pfam" id="PF00644">
    <property type="entry name" value="PARP"/>
    <property type="match status" value="1"/>
</dbReference>
<dbReference type="EMBL" id="LJIJ01001103">
    <property type="protein sequence ID" value="ODM92982.1"/>
    <property type="molecule type" value="Genomic_DNA"/>
</dbReference>
<feature type="domain" description="PARP catalytic" evidence="5">
    <location>
        <begin position="49"/>
        <end position="251"/>
    </location>
</feature>
<dbReference type="AlphaFoldDB" id="A0A1D2MJ91"/>
<dbReference type="InterPro" id="IPR012317">
    <property type="entry name" value="Poly(ADP-ribose)pol_cat_dom"/>
</dbReference>
<dbReference type="GO" id="GO:0003950">
    <property type="term" value="F:NAD+ poly-ADP-ribosyltransferase activity"/>
    <property type="evidence" value="ECO:0007669"/>
    <property type="project" value="UniProtKB-UniRule"/>
</dbReference>
<dbReference type="OMA" id="VEVHRIY"/>
<dbReference type="PANTHER" id="PTHR10459:SF117">
    <property type="entry name" value="POLY [ADP-RIBOSE] POLYMERASE TANKYRASE"/>
    <property type="match status" value="1"/>
</dbReference>
<dbReference type="Gene3D" id="3.90.228.10">
    <property type="match status" value="1"/>
</dbReference>
<dbReference type="GO" id="GO:0006302">
    <property type="term" value="P:double-strand break repair"/>
    <property type="evidence" value="ECO:0007669"/>
    <property type="project" value="TreeGrafter"/>
</dbReference>
<organism evidence="6 7">
    <name type="scientific">Orchesella cincta</name>
    <name type="common">Springtail</name>
    <name type="synonym">Podura cincta</name>
    <dbReference type="NCBI Taxonomy" id="48709"/>
    <lineage>
        <taxon>Eukaryota</taxon>
        <taxon>Metazoa</taxon>
        <taxon>Ecdysozoa</taxon>
        <taxon>Arthropoda</taxon>
        <taxon>Hexapoda</taxon>
        <taxon>Collembola</taxon>
        <taxon>Entomobryomorpha</taxon>
        <taxon>Entomobryoidea</taxon>
        <taxon>Orchesellidae</taxon>
        <taxon>Orchesellinae</taxon>
        <taxon>Orchesella</taxon>
    </lineage>
</organism>
<dbReference type="Proteomes" id="UP000094527">
    <property type="component" value="Unassembled WGS sequence"/>
</dbReference>
<dbReference type="GO" id="GO:0005730">
    <property type="term" value="C:nucleolus"/>
    <property type="evidence" value="ECO:0007669"/>
    <property type="project" value="TreeGrafter"/>
</dbReference>
<accession>A0A1D2MJ91</accession>
<evidence type="ECO:0000256" key="1">
    <source>
        <dbReference type="ARBA" id="ARBA00022676"/>
    </source>
</evidence>
<name>A0A1D2MJ91_ORCCI</name>
<dbReference type="GO" id="GO:1990404">
    <property type="term" value="F:NAD+-protein mono-ADP-ribosyltransferase activity"/>
    <property type="evidence" value="ECO:0007669"/>
    <property type="project" value="TreeGrafter"/>
</dbReference>
<keyword evidence="2 4" id="KW-0808">Transferase</keyword>
<dbReference type="PROSITE" id="PS51059">
    <property type="entry name" value="PARP_CATALYTIC"/>
    <property type="match status" value="1"/>
</dbReference>
<dbReference type="EC" id="2.4.2.-" evidence="4"/>
<evidence type="ECO:0000256" key="4">
    <source>
        <dbReference type="RuleBase" id="RU362114"/>
    </source>
</evidence>
<dbReference type="PANTHER" id="PTHR10459">
    <property type="entry name" value="DNA LIGASE"/>
    <property type="match status" value="1"/>
</dbReference>
<evidence type="ECO:0000256" key="3">
    <source>
        <dbReference type="ARBA" id="ARBA00023027"/>
    </source>
</evidence>
<dbReference type="SUPFAM" id="SSF56399">
    <property type="entry name" value="ADP-ribosylation"/>
    <property type="match status" value="1"/>
</dbReference>
<evidence type="ECO:0000313" key="6">
    <source>
        <dbReference type="EMBL" id="ODM92982.1"/>
    </source>
</evidence>
<keyword evidence="1 4" id="KW-0328">Glycosyltransferase</keyword>